<name>A0A8C2SGT6_CAPHI</name>
<evidence type="ECO:0000256" key="3">
    <source>
        <dbReference type="SAM" id="MobiDB-lite"/>
    </source>
</evidence>
<dbReference type="Pfam" id="PF01229">
    <property type="entry name" value="Glyco_hydro_39"/>
    <property type="match status" value="1"/>
</dbReference>
<dbReference type="InterPro" id="IPR049166">
    <property type="entry name" value="GH39_cat"/>
</dbReference>
<reference evidence="5" key="1">
    <citation type="submission" date="2019-03" db="EMBL/GenBank/DDBJ databases">
        <title>Genome sequencing and reference-guided assembly of Black Bengal Goat (Capra hircus).</title>
        <authorList>
            <person name="Siddiki A.Z."/>
            <person name="Baten A."/>
            <person name="Billah M."/>
            <person name="Alam M.A.U."/>
            <person name="Shawrob K.S.M."/>
            <person name="Saha S."/>
            <person name="Chowdhury M."/>
            <person name="Rahman A.H."/>
            <person name="Stear M."/>
            <person name="Miah G."/>
            <person name="Das G.B."/>
            <person name="Hossain M.M."/>
            <person name="Kumkum M."/>
            <person name="Islam M.S."/>
            <person name="Mollah A.M."/>
            <person name="Ahsan A."/>
            <person name="Tusar F."/>
            <person name="Khan M.K.I."/>
        </authorList>
    </citation>
    <scope>NUCLEOTIDE SEQUENCE [LARGE SCALE GENOMIC DNA]</scope>
</reference>
<dbReference type="AlphaFoldDB" id="A0A8C2SGT6"/>
<sequence length="253" mass="26763">MASPGALDPDKPQASPSPGVRDRCIMSGAVEFMGRKAHPIPSLGLQVGCVRRLFHEPLPWGLMAPLPPRFVPSPPLPHGQADQYDLSWDQQLNLAYVGAVPHGGIEQVRTHWLLDLITARWVMEALGCWAEPLGAVRARLRGGGVWAGGQCGMRPGQGSVRGCRAREPLPFCFSAKTAWGRDSAGPPPSSPCLGHSRRPADGHPGGTAGPRSGEWAHLLCSGCAGLPRQAQAAGMLVPLPLALRGPAGLRYTV</sequence>
<evidence type="ECO:0000256" key="2">
    <source>
        <dbReference type="ARBA" id="ARBA00023295"/>
    </source>
</evidence>
<accession>A0A8C2SGT6</accession>
<dbReference type="GO" id="GO:0016798">
    <property type="term" value="F:hydrolase activity, acting on glycosyl bonds"/>
    <property type="evidence" value="ECO:0007669"/>
    <property type="project" value="UniProtKB-KW"/>
</dbReference>
<feature type="region of interest" description="Disordered" evidence="3">
    <location>
        <begin position="1"/>
        <end position="20"/>
    </location>
</feature>
<evidence type="ECO:0000259" key="4">
    <source>
        <dbReference type="Pfam" id="PF01229"/>
    </source>
</evidence>
<reference evidence="5" key="2">
    <citation type="submission" date="2025-08" db="UniProtKB">
        <authorList>
            <consortium name="Ensembl"/>
        </authorList>
    </citation>
    <scope>IDENTIFICATION</scope>
</reference>
<dbReference type="Gene3D" id="3.20.20.80">
    <property type="entry name" value="Glycosidases"/>
    <property type="match status" value="1"/>
</dbReference>
<dbReference type="Ensembl" id="ENSCHIT00010058584.1">
    <property type="protein sequence ID" value="ENSCHIP00010042111.1"/>
    <property type="gene ID" value="ENSCHIG00010030751.1"/>
</dbReference>
<keyword evidence="2" id="KW-0326">Glycosidase</keyword>
<evidence type="ECO:0000313" key="5">
    <source>
        <dbReference type="Ensembl" id="ENSCHIP00010042111.1"/>
    </source>
</evidence>
<keyword evidence="1" id="KW-0378">Hydrolase</keyword>
<evidence type="ECO:0000256" key="1">
    <source>
        <dbReference type="ARBA" id="ARBA00022801"/>
    </source>
</evidence>
<protein>
    <recommendedName>
        <fullName evidence="4">Glycosyl hydrolases family 39 N-terminal catalytic domain-containing protein</fullName>
    </recommendedName>
</protein>
<feature type="region of interest" description="Disordered" evidence="3">
    <location>
        <begin position="180"/>
        <end position="210"/>
    </location>
</feature>
<feature type="domain" description="Glycosyl hydrolases family 39 N-terminal catalytic" evidence="4">
    <location>
        <begin position="74"/>
        <end position="120"/>
    </location>
</feature>
<proteinExistence type="predicted"/>
<organism evidence="5">
    <name type="scientific">Capra hircus</name>
    <name type="common">Goat</name>
    <dbReference type="NCBI Taxonomy" id="9925"/>
    <lineage>
        <taxon>Eukaryota</taxon>
        <taxon>Metazoa</taxon>
        <taxon>Chordata</taxon>
        <taxon>Craniata</taxon>
        <taxon>Vertebrata</taxon>
        <taxon>Euteleostomi</taxon>
        <taxon>Mammalia</taxon>
        <taxon>Eutheria</taxon>
        <taxon>Laurasiatheria</taxon>
        <taxon>Artiodactyla</taxon>
        <taxon>Ruminantia</taxon>
        <taxon>Pecora</taxon>
        <taxon>Bovidae</taxon>
        <taxon>Caprinae</taxon>
        <taxon>Capra</taxon>
    </lineage>
</organism>